<dbReference type="Proteomes" id="UP001600941">
    <property type="component" value="Unassembled WGS sequence"/>
</dbReference>
<dbReference type="EMBL" id="BAABZQ010000001">
    <property type="protein sequence ID" value="GAA6498634.1"/>
    <property type="molecule type" value="Genomic_DNA"/>
</dbReference>
<evidence type="ECO:0000313" key="2">
    <source>
        <dbReference type="Proteomes" id="UP001600941"/>
    </source>
</evidence>
<evidence type="ECO:0000313" key="1">
    <source>
        <dbReference type="EMBL" id="GAA6498634.1"/>
    </source>
</evidence>
<name>A0ABQ0BQ25_9FIRM</name>
<evidence type="ECO:0008006" key="3">
    <source>
        <dbReference type="Google" id="ProtNLM"/>
    </source>
</evidence>
<accession>A0ABQ0BQ25</accession>
<comment type="caution">
    <text evidence="1">The sequence shown here is derived from an EMBL/GenBank/DDBJ whole genome shotgun (WGS) entry which is preliminary data.</text>
</comment>
<proteinExistence type="predicted"/>
<protein>
    <recommendedName>
        <fullName evidence="3">Integrase</fullName>
    </recommendedName>
</protein>
<keyword evidence="2" id="KW-1185">Reference proteome</keyword>
<reference evidence="1 2" key="1">
    <citation type="submission" date="2024-04" db="EMBL/GenBank/DDBJ databases">
        <title>Defined microbial consortia suppress multidrug-resistant proinflammatory Enterobacteriaceae via ecological control.</title>
        <authorList>
            <person name="Furuichi M."/>
            <person name="Kawaguchi T."/>
            <person name="Pust M."/>
            <person name="Yasuma K."/>
            <person name="Plichta D."/>
            <person name="Hasegawa N."/>
            <person name="Ohya T."/>
            <person name="Bhattarai S."/>
            <person name="Sasajima S."/>
            <person name="Aoto Y."/>
            <person name="Tuganbaev T."/>
            <person name="Yaginuma M."/>
            <person name="Ueda M."/>
            <person name="Okahashi N."/>
            <person name="Amafuji K."/>
            <person name="Kiridooshi Y."/>
            <person name="Sugita K."/>
            <person name="Strazar M."/>
            <person name="Skelly A."/>
            <person name="Suda W."/>
            <person name="Hattori M."/>
            <person name="Nakamoto N."/>
            <person name="Caballero S."/>
            <person name="Norman J."/>
            <person name="Olle B."/>
            <person name="Tanoue T."/>
            <person name="Arita M."/>
            <person name="Bucci V."/>
            <person name="Atarashi K."/>
            <person name="Xavier R."/>
            <person name="Honda K."/>
        </authorList>
    </citation>
    <scope>NUCLEOTIDE SEQUENCE [LARGE SCALE GENOMIC DNA]</scope>
    <source>
        <strain evidence="2">k34-0107-D12</strain>
    </source>
</reference>
<organism evidence="1 2">
    <name type="scientific">Blautia parvula</name>
    <dbReference type="NCBI Taxonomy" id="2877527"/>
    <lineage>
        <taxon>Bacteria</taxon>
        <taxon>Bacillati</taxon>
        <taxon>Bacillota</taxon>
        <taxon>Clostridia</taxon>
        <taxon>Lachnospirales</taxon>
        <taxon>Lachnospiraceae</taxon>
        <taxon>Blautia</taxon>
    </lineage>
</organism>
<sequence>MNELLIVDKQLTPEEKPSIKREIEIIEDDSFNYDGYQVVRGEFFSHLYEPCITFNNFKVYMNTACIKKLPETDYVQILVNQEKKKLAVRPCSEESKDSFRWCSATAKRTPKQVTCRVFYGKITELMGWNPSYRYKLVGKLIQSNGQLLFIFDLTAPEIFTRTSKDGEKARTSRKPVYPSEWEHQFGVPVEEHQKSLQIDIFDGYALFGMNDKSTKNNMESEDMTHE</sequence>
<dbReference type="RefSeq" id="WP_242963732.1">
    <property type="nucleotide sequence ID" value="NZ_BAABZQ010000001.1"/>
</dbReference>
<gene>
    <name evidence="1" type="ORF">K340107D12_14500</name>
</gene>